<dbReference type="STRING" id="690567.2801"/>
<dbReference type="GO" id="GO:0016620">
    <property type="term" value="F:oxidoreductase activity, acting on the aldehyde or oxo group of donors, NAD or NADP as acceptor"/>
    <property type="evidence" value="ECO:0007669"/>
    <property type="project" value="InterPro"/>
</dbReference>
<keyword evidence="1" id="KW-0560">Oxidoreductase</keyword>
<dbReference type="InterPro" id="IPR016162">
    <property type="entry name" value="Ald_DH_N"/>
</dbReference>
<dbReference type="SUPFAM" id="SSF53720">
    <property type="entry name" value="ALDH-like"/>
    <property type="match status" value="1"/>
</dbReference>
<dbReference type="EMBL" id="CGIH01000053">
    <property type="protein sequence ID" value="CFY11795.1"/>
    <property type="molecule type" value="Genomic_DNA"/>
</dbReference>
<proteinExistence type="predicted"/>
<gene>
    <name evidence="3" type="ORF">2801</name>
</gene>
<dbReference type="Proteomes" id="UP000045545">
    <property type="component" value="Unassembled WGS sequence"/>
</dbReference>
<protein>
    <submittedName>
        <fullName evidence="3">Aldehyde/histidinol dehydrogenase</fullName>
    </submittedName>
</protein>
<dbReference type="AlphaFoldDB" id="A0A0E3W3Y1"/>
<dbReference type="PANTHER" id="PTHR43353">
    <property type="entry name" value="SUCCINATE-SEMIALDEHYDE DEHYDROGENASE, MITOCHONDRIAL"/>
    <property type="match status" value="1"/>
</dbReference>
<evidence type="ECO:0000313" key="4">
    <source>
        <dbReference type="Proteomes" id="UP000045545"/>
    </source>
</evidence>
<evidence type="ECO:0000313" key="3">
    <source>
        <dbReference type="EMBL" id="CFY11795.1"/>
    </source>
</evidence>
<organism evidence="3 4">
    <name type="scientific">Syntrophomonas zehnderi OL-4</name>
    <dbReference type="NCBI Taxonomy" id="690567"/>
    <lineage>
        <taxon>Bacteria</taxon>
        <taxon>Bacillati</taxon>
        <taxon>Bacillota</taxon>
        <taxon>Clostridia</taxon>
        <taxon>Eubacteriales</taxon>
        <taxon>Syntrophomonadaceae</taxon>
        <taxon>Syntrophomonas</taxon>
    </lineage>
</organism>
<dbReference type="Gene3D" id="3.40.605.10">
    <property type="entry name" value="Aldehyde Dehydrogenase, Chain A, domain 1"/>
    <property type="match status" value="1"/>
</dbReference>
<dbReference type="Gene3D" id="3.40.309.10">
    <property type="entry name" value="Aldehyde Dehydrogenase, Chain A, domain 2"/>
    <property type="match status" value="1"/>
</dbReference>
<dbReference type="InterPro" id="IPR016161">
    <property type="entry name" value="Ald_DH/histidinol_DH"/>
</dbReference>
<dbReference type="InterPro" id="IPR015590">
    <property type="entry name" value="Aldehyde_DH_dom"/>
</dbReference>
<dbReference type="RefSeq" id="WP_046500152.1">
    <property type="nucleotide sequence ID" value="NZ_CGIH01000053.1"/>
</dbReference>
<dbReference type="OrthoDB" id="9762913at2"/>
<feature type="domain" description="Aldehyde dehydrogenase" evidence="2">
    <location>
        <begin position="63"/>
        <end position="502"/>
    </location>
</feature>
<dbReference type="InterPro" id="IPR016163">
    <property type="entry name" value="Ald_DH_C"/>
</dbReference>
<name>A0A0E3W3Y1_9FIRM</name>
<evidence type="ECO:0000259" key="2">
    <source>
        <dbReference type="Pfam" id="PF00171"/>
    </source>
</evidence>
<dbReference type="InterPro" id="IPR050740">
    <property type="entry name" value="Aldehyde_DH_Superfamily"/>
</dbReference>
<reference evidence="3 4" key="1">
    <citation type="submission" date="2015-03" db="EMBL/GenBank/DDBJ databases">
        <authorList>
            <person name="Murphy D."/>
        </authorList>
    </citation>
    <scope>NUCLEOTIDE SEQUENCE [LARGE SCALE GENOMIC DNA]</scope>
    <source>
        <strain evidence="3 4">OL-4</strain>
    </source>
</reference>
<evidence type="ECO:0000256" key="1">
    <source>
        <dbReference type="ARBA" id="ARBA00023002"/>
    </source>
</evidence>
<accession>A0A0E3W3Y1</accession>
<dbReference type="Pfam" id="PF00171">
    <property type="entry name" value="Aldedh"/>
    <property type="match status" value="1"/>
</dbReference>
<sequence>MSVIEKNLLYPSMESIPRQFQITCRNEARCLINGKIIPAPGKEVYSPIQYRESAVIKNYRLGYTPWLDPSQALDAIKAAELAYDYGWGVWPQMTIKERIHCVEEFALRMQDLQEGFICQVMWEIAKPYQSSKDEFQRTLKYMEETIIHLRELDKNAAKIHQIEGFAAQIRRSPLGPVLLMGPFNYPLNEAFAMFIPALIMGNTVVMKLPSWGCLCLDPFLDLLADSFPPGVVNIINGEGSKIIPPIVERGSINVLGFIGTTAVANKIIADHPYNNRLRTILGLEAKNPAFVFPDCDLELTVQECLQGALEFNGQRCTSLKHIWVHEEICERFLDALSQAVAKIKYGMPWDQDVLLTPLAEEGKCERLLHWIYQAEEHGAKTVNPGGGEYAGNLFYPSILFPVTREMDIYHVEQFGPVIPVSSFRSLDDIAVYLAECQFGQQASIFTNSAQMAAPLIDILAHQVSRVNLNAQCRRGPDELPFTGRKDSAEGTLSIVDALRAFSIRSLVVANEHGKELFNKILAADNCKFLHR</sequence>
<dbReference type="PANTHER" id="PTHR43353:SF5">
    <property type="entry name" value="SUCCINATE-SEMIALDEHYDE DEHYDROGENASE, MITOCHONDRIAL"/>
    <property type="match status" value="1"/>
</dbReference>
<keyword evidence="4" id="KW-1185">Reference proteome</keyword>